<keyword evidence="3" id="KW-1185">Reference proteome</keyword>
<evidence type="ECO:0000313" key="2">
    <source>
        <dbReference type="EMBL" id="TDP89951.1"/>
    </source>
</evidence>
<dbReference type="OrthoDB" id="3827100at2"/>
<sequence>MRAYQSVWLAVCAASCGIGIAFAVFVCPLSVLLLMGVAALGIATLAVKVAPPAEGQLARHLGRVTAVCAPALIGVSGLIGAFAELGWLWLLCLAIAGAPVWLHRRFGPEAPPPAIRPAKPVKPVKLTKATVPEPRLADAAELAELVRTDTAEICWTWRRSYVALQQARKIDDRLKIVLLRQQCLDELSAREPSGFHAWLSAGARAASDPTRYVCPQRKNDQGKANH</sequence>
<gene>
    <name evidence="2" type="ORF">EV186_11177</name>
</gene>
<accession>A0A4R6RSW8</accession>
<evidence type="ECO:0000313" key="3">
    <source>
        <dbReference type="Proteomes" id="UP000295444"/>
    </source>
</evidence>
<keyword evidence="1" id="KW-0472">Membrane</keyword>
<name>A0A4R6RSW8_LABRH</name>
<dbReference type="EMBL" id="SNXZ01000011">
    <property type="protein sequence ID" value="TDP89951.1"/>
    <property type="molecule type" value="Genomic_DNA"/>
</dbReference>
<feature type="transmembrane region" description="Helical" evidence="1">
    <location>
        <begin position="7"/>
        <end position="25"/>
    </location>
</feature>
<organism evidence="2 3">
    <name type="scientific">Labedaea rhizosphaerae</name>
    <dbReference type="NCBI Taxonomy" id="598644"/>
    <lineage>
        <taxon>Bacteria</taxon>
        <taxon>Bacillati</taxon>
        <taxon>Actinomycetota</taxon>
        <taxon>Actinomycetes</taxon>
        <taxon>Pseudonocardiales</taxon>
        <taxon>Pseudonocardiaceae</taxon>
        <taxon>Labedaea</taxon>
    </lineage>
</organism>
<keyword evidence="1" id="KW-1133">Transmembrane helix</keyword>
<feature type="transmembrane region" description="Helical" evidence="1">
    <location>
        <begin position="61"/>
        <end position="79"/>
    </location>
</feature>
<keyword evidence="1" id="KW-0812">Transmembrane</keyword>
<protein>
    <submittedName>
        <fullName evidence="2">Uncharacterized protein</fullName>
    </submittedName>
</protein>
<proteinExistence type="predicted"/>
<dbReference type="AlphaFoldDB" id="A0A4R6RSW8"/>
<reference evidence="2 3" key="1">
    <citation type="submission" date="2019-03" db="EMBL/GenBank/DDBJ databases">
        <title>Genomic Encyclopedia of Type Strains, Phase IV (KMG-IV): sequencing the most valuable type-strain genomes for metagenomic binning, comparative biology and taxonomic classification.</title>
        <authorList>
            <person name="Goeker M."/>
        </authorList>
    </citation>
    <scope>NUCLEOTIDE SEQUENCE [LARGE SCALE GENOMIC DNA]</scope>
    <source>
        <strain evidence="2 3">DSM 45361</strain>
    </source>
</reference>
<evidence type="ECO:0000256" key="1">
    <source>
        <dbReference type="SAM" id="Phobius"/>
    </source>
</evidence>
<dbReference type="RefSeq" id="WP_133854227.1">
    <property type="nucleotide sequence ID" value="NZ_SNXZ01000011.1"/>
</dbReference>
<feature type="transmembrane region" description="Helical" evidence="1">
    <location>
        <begin position="31"/>
        <end position="49"/>
    </location>
</feature>
<dbReference type="Proteomes" id="UP000295444">
    <property type="component" value="Unassembled WGS sequence"/>
</dbReference>
<comment type="caution">
    <text evidence="2">The sequence shown here is derived from an EMBL/GenBank/DDBJ whole genome shotgun (WGS) entry which is preliminary data.</text>
</comment>